<dbReference type="KEGG" id="hvg:123403291"/>
<dbReference type="Proteomes" id="UP000011116">
    <property type="component" value="Chromosome 6H"/>
</dbReference>
<reference evidence="2" key="2">
    <citation type="submission" date="2020-10" db="EMBL/GenBank/DDBJ databases">
        <authorList>
            <person name="Scholz U."/>
            <person name="Mascher M."/>
            <person name="Fiebig A."/>
        </authorList>
    </citation>
    <scope>NUCLEOTIDE SEQUENCE [LARGE SCALE GENOMIC DNA]</scope>
    <source>
        <strain evidence="2">cv. Morex</strain>
    </source>
</reference>
<protein>
    <submittedName>
        <fullName evidence="2">Uncharacterized protein</fullName>
    </submittedName>
</protein>
<keyword evidence="3" id="KW-1185">Reference proteome</keyword>
<reference evidence="3" key="1">
    <citation type="journal article" date="2012" name="Nature">
        <title>A physical, genetic and functional sequence assembly of the barley genome.</title>
        <authorList>
            <consortium name="The International Barley Genome Sequencing Consortium"/>
            <person name="Mayer K.F."/>
            <person name="Waugh R."/>
            <person name="Brown J.W."/>
            <person name="Schulman A."/>
            <person name="Langridge P."/>
            <person name="Platzer M."/>
            <person name="Fincher G.B."/>
            <person name="Muehlbauer G.J."/>
            <person name="Sato K."/>
            <person name="Close T.J."/>
            <person name="Wise R.P."/>
            <person name="Stein N."/>
        </authorList>
    </citation>
    <scope>NUCLEOTIDE SEQUENCE [LARGE SCALE GENOMIC DNA]</scope>
    <source>
        <strain evidence="3">cv. Morex</strain>
    </source>
</reference>
<dbReference type="EnsemblPlants" id="HORVU.MOREX.r3.6HG0575960.1">
    <property type="protein sequence ID" value="HORVU.MOREX.r3.6HG0575960.1.CDS1"/>
    <property type="gene ID" value="HORVU.MOREX.r3.6HG0575960"/>
</dbReference>
<sequence>MTNHVAANLPPLLPTPARCPLLTPPPAMYTARVELDSKKQQPGRASMSQSWIKYKVDLPGRASRSSSWVTDKKLRTLNGGVELERLGRVEMPRENWKRPASRAPSVDRCAKKTRPPVEMVAASEAPILAGPAPSTGRFEAKPMAEMVADSKVASLAGPAASVDSTMVEASPLTGLAPSTNRSEKKLEPLTKMEADWEEPFFAGPTFILSPDPSELPMPTFIVSPDPSELPIPTFLYKDKLAKVLARLVAPMILDQQQD</sequence>
<organism evidence="2 3">
    <name type="scientific">Hordeum vulgare subsp. vulgare</name>
    <name type="common">Domesticated barley</name>
    <dbReference type="NCBI Taxonomy" id="112509"/>
    <lineage>
        <taxon>Eukaryota</taxon>
        <taxon>Viridiplantae</taxon>
        <taxon>Streptophyta</taxon>
        <taxon>Embryophyta</taxon>
        <taxon>Tracheophyta</taxon>
        <taxon>Spermatophyta</taxon>
        <taxon>Magnoliopsida</taxon>
        <taxon>Liliopsida</taxon>
        <taxon>Poales</taxon>
        <taxon>Poaceae</taxon>
        <taxon>BOP clade</taxon>
        <taxon>Pooideae</taxon>
        <taxon>Triticodae</taxon>
        <taxon>Triticeae</taxon>
        <taxon>Hordeinae</taxon>
        <taxon>Hordeum</taxon>
    </lineage>
</organism>
<gene>
    <name evidence="2" type="primary">LOC123403291</name>
</gene>
<dbReference type="AlphaFoldDB" id="A0A8I7BBN9"/>
<evidence type="ECO:0000313" key="3">
    <source>
        <dbReference type="Proteomes" id="UP000011116"/>
    </source>
</evidence>
<dbReference type="RefSeq" id="XP_044953177.1">
    <property type="nucleotide sequence ID" value="XM_045097242.1"/>
</dbReference>
<dbReference type="Gramene" id="HORVU.MOREX.r2.6HG0477620.1">
    <property type="protein sequence ID" value="HORVU.MOREX.r2.6HG0477620.1.CDS.1"/>
    <property type="gene ID" value="HORVU.MOREX.r2.6HG0477620"/>
</dbReference>
<evidence type="ECO:0000256" key="1">
    <source>
        <dbReference type="SAM" id="MobiDB-lite"/>
    </source>
</evidence>
<feature type="region of interest" description="Disordered" evidence="1">
    <location>
        <begin position="95"/>
        <end position="115"/>
    </location>
</feature>
<dbReference type="GeneID" id="123403291"/>
<dbReference type="Gramene" id="HORVU.MOREX.r3.6HG0575960.1">
    <property type="protein sequence ID" value="HORVU.MOREX.r3.6HG0575960.1.CDS1"/>
    <property type="gene ID" value="HORVU.MOREX.r3.6HG0575960"/>
</dbReference>
<accession>A0A8I7BBN9</accession>
<dbReference type="InterPro" id="IPR028322">
    <property type="entry name" value="PNRC-like_rgn"/>
</dbReference>
<dbReference type="OrthoDB" id="681725at2759"/>
<name>A0A8I7BBN9_HORVV</name>
<evidence type="ECO:0000313" key="2">
    <source>
        <dbReference type="EnsemblPlants" id="HORVU.MOREX.r3.6HG0575960.1.CDS1"/>
    </source>
</evidence>
<dbReference type="PANTHER" id="PTHR35361">
    <property type="entry name" value="OS08G0443700 PROTEIN"/>
    <property type="match status" value="1"/>
</dbReference>
<dbReference type="Pfam" id="PF15365">
    <property type="entry name" value="PNRC"/>
    <property type="match status" value="1"/>
</dbReference>
<proteinExistence type="predicted"/>
<dbReference type="GO" id="GO:0016071">
    <property type="term" value="P:mRNA metabolic process"/>
    <property type="evidence" value="ECO:0007669"/>
    <property type="project" value="UniProtKB-ARBA"/>
</dbReference>
<reference evidence="2" key="3">
    <citation type="submission" date="2022-01" db="UniProtKB">
        <authorList>
            <consortium name="EnsemblPlants"/>
        </authorList>
    </citation>
    <scope>IDENTIFICATION</scope>
    <source>
        <strain evidence="2">subsp. vulgare</strain>
    </source>
</reference>
<dbReference type="PANTHER" id="PTHR35361:SF2">
    <property type="match status" value="1"/>
</dbReference>